<feature type="compositionally biased region" description="Gly residues" evidence="2">
    <location>
        <begin position="1"/>
        <end position="10"/>
    </location>
</feature>
<keyword evidence="4" id="KW-1185">Reference proteome</keyword>
<dbReference type="GeneID" id="115257214"/>
<proteinExistence type="predicted"/>
<name>A0ABM1XVY7_AEDAL</name>
<reference evidence="3" key="2">
    <citation type="submission" date="2025-05" db="UniProtKB">
        <authorList>
            <consortium name="EnsemblMetazoa"/>
        </authorList>
    </citation>
    <scope>IDENTIFICATION</scope>
    <source>
        <strain evidence="3">Foshan</strain>
    </source>
</reference>
<sequence>MTSFSGGQGRGLLFSSSFRARDNEDAGETQPRQRNTSPPPPYLPREREIWNRPAPEAQSREVQELQARIAEMQEREQRTREENYRMRDDLERLIRRDRPAPERADDRRIQKAVHNWPFKFRGEKDTTSLNVFLDRVETFARSEGMSDATLLSSIKHLLQEDAIDWYSRATSQNLLRTWDQFKREIRREFLPSGYSQILRLEASFRFQGREESFAKFYRDISALFRFVDPPIPDDEKFFLVKKNMNENYAAIVTAARPRSLEEMVEVCTGYDETRMLLNRQRRIPIPHSALLEPNFATPVVTSRPPPIQHHQQPQRFNRVHAVEVEESAFEHEAAEEGPEDNWQHNIDELVEQVNALKLNIERRSARPSFAARDEKQPRTTDRYNRTEADVLRAARQYTRDAQTAAQQQRPQTASYQTRLPQQQQEQPQRAQGWQARQWMPSSDQSDNNRRSQRLLPEPARQREDRQIQQEEAPNGQRIAMLCWNCDEEGYRFMDCPKPQAILFCYRCGRKGYSLRSCFTCRMDAVNYQAENQQ</sequence>
<feature type="compositionally biased region" description="Basic and acidic residues" evidence="2">
    <location>
        <begin position="371"/>
        <end position="392"/>
    </location>
</feature>
<feature type="compositionally biased region" description="Low complexity" evidence="2">
    <location>
        <begin position="393"/>
        <end position="435"/>
    </location>
</feature>
<feature type="compositionally biased region" description="Basic and acidic residues" evidence="2">
    <location>
        <begin position="459"/>
        <end position="468"/>
    </location>
</feature>
<dbReference type="RefSeq" id="XP_062716509.1">
    <property type="nucleotide sequence ID" value="XM_062860525.1"/>
</dbReference>
<accession>A0ABM1XVY7</accession>
<protein>
    <recommendedName>
        <fullName evidence="5">CCHC-type domain-containing protein</fullName>
    </recommendedName>
</protein>
<evidence type="ECO:0000313" key="3">
    <source>
        <dbReference type="EnsemblMetazoa" id="AALFPA23_003386.P3713"/>
    </source>
</evidence>
<reference evidence="4" key="1">
    <citation type="journal article" date="2015" name="Proc. Natl. Acad. Sci. U.S.A.">
        <title>Genome sequence of the Asian Tiger mosquito, Aedes albopictus, reveals insights into its biology, genetics, and evolution.</title>
        <authorList>
            <person name="Chen X.G."/>
            <person name="Jiang X."/>
            <person name="Gu J."/>
            <person name="Xu M."/>
            <person name="Wu Y."/>
            <person name="Deng Y."/>
            <person name="Zhang C."/>
            <person name="Bonizzoni M."/>
            <person name="Dermauw W."/>
            <person name="Vontas J."/>
            <person name="Armbruster P."/>
            <person name="Huang X."/>
            <person name="Yang Y."/>
            <person name="Zhang H."/>
            <person name="He W."/>
            <person name="Peng H."/>
            <person name="Liu Y."/>
            <person name="Wu K."/>
            <person name="Chen J."/>
            <person name="Lirakis M."/>
            <person name="Topalis P."/>
            <person name="Van Leeuwen T."/>
            <person name="Hall A.B."/>
            <person name="Jiang X."/>
            <person name="Thorpe C."/>
            <person name="Mueller R.L."/>
            <person name="Sun C."/>
            <person name="Waterhouse R.M."/>
            <person name="Yan G."/>
            <person name="Tu Z.J."/>
            <person name="Fang X."/>
            <person name="James A.A."/>
        </authorList>
    </citation>
    <scope>NUCLEOTIDE SEQUENCE [LARGE SCALE GENOMIC DNA]</scope>
    <source>
        <strain evidence="4">Foshan</strain>
    </source>
</reference>
<dbReference type="Gene3D" id="4.10.60.10">
    <property type="entry name" value="Zinc finger, CCHC-type"/>
    <property type="match status" value="1"/>
</dbReference>
<dbReference type="InterPro" id="IPR036875">
    <property type="entry name" value="Znf_CCHC_sf"/>
</dbReference>
<organism evidence="3 4">
    <name type="scientific">Aedes albopictus</name>
    <name type="common">Asian tiger mosquito</name>
    <name type="synonym">Stegomyia albopicta</name>
    <dbReference type="NCBI Taxonomy" id="7160"/>
    <lineage>
        <taxon>Eukaryota</taxon>
        <taxon>Metazoa</taxon>
        <taxon>Ecdysozoa</taxon>
        <taxon>Arthropoda</taxon>
        <taxon>Hexapoda</taxon>
        <taxon>Insecta</taxon>
        <taxon>Pterygota</taxon>
        <taxon>Neoptera</taxon>
        <taxon>Endopterygota</taxon>
        <taxon>Diptera</taxon>
        <taxon>Nematocera</taxon>
        <taxon>Culicoidea</taxon>
        <taxon>Culicidae</taxon>
        <taxon>Culicinae</taxon>
        <taxon>Aedini</taxon>
        <taxon>Aedes</taxon>
        <taxon>Stegomyia</taxon>
    </lineage>
</organism>
<evidence type="ECO:0000313" key="4">
    <source>
        <dbReference type="Proteomes" id="UP000069940"/>
    </source>
</evidence>
<dbReference type="EnsemblMetazoa" id="AALFPA23_003386.R3712">
    <property type="protein sequence ID" value="AALFPA23_003386.P3712"/>
    <property type="gene ID" value="AALFPA23_003386"/>
</dbReference>
<evidence type="ECO:0000256" key="1">
    <source>
        <dbReference type="SAM" id="Coils"/>
    </source>
</evidence>
<feature type="region of interest" description="Disordered" evidence="2">
    <location>
        <begin position="367"/>
        <end position="471"/>
    </location>
</feature>
<feature type="coiled-coil region" evidence="1">
    <location>
        <begin position="339"/>
        <end position="366"/>
    </location>
</feature>
<keyword evidence="1" id="KW-0175">Coiled coil</keyword>
<dbReference type="RefSeq" id="XP_062716508.1">
    <property type="nucleotide sequence ID" value="XM_062860524.1"/>
</dbReference>
<dbReference type="Proteomes" id="UP000069940">
    <property type="component" value="Unassembled WGS sequence"/>
</dbReference>
<evidence type="ECO:0000256" key="2">
    <source>
        <dbReference type="SAM" id="MobiDB-lite"/>
    </source>
</evidence>
<feature type="region of interest" description="Disordered" evidence="2">
    <location>
        <begin position="1"/>
        <end position="62"/>
    </location>
</feature>
<evidence type="ECO:0008006" key="5">
    <source>
        <dbReference type="Google" id="ProtNLM"/>
    </source>
</evidence>
<dbReference type="EnsemblMetazoa" id="AALFPA23_003386.R3713">
    <property type="protein sequence ID" value="AALFPA23_003386.P3713"/>
    <property type="gene ID" value="AALFPA23_003386"/>
</dbReference>
<dbReference type="SUPFAM" id="SSF57756">
    <property type="entry name" value="Retrovirus zinc finger-like domains"/>
    <property type="match status" value="1"/>
</dbReference>